<feature type="transmembrane region" description="Helical" evidence="1">
    <location>
        <begin position="215"/>
        <end position="238"/>
    </location>
</feature>
<accession>A0A0C5JBX1</accession>
<proteinExistence type="predicted"/>
<dbReference type="RefSeq" id="WP_202635379.1">
    <property type="nucleotide sequence ID" value="NZ_CP010554.1"/>
</dbReference>
<reference evidence="2 3" key="1">
    <citation type="journal article" date="2015" name="Genome Announc.">
        <title>Complete Genome Sequence of a Novel Bacterium within the Family Rhodocyclaceae That Degrades Polycyclic Aromatic Hydrocarbons.</title>
        <authorList>
            <person name="Singleton D.R."/>
            <person name="Dickey A.N."/>
            <person name="Scholl E.H."/>
            <person name="Wright F.A."/>
            <person name="Aitken M.D."/>
        </authorList>
    </citation>
    <scope>NUCLEOTIDE SEQUENCE [LARGE SCALE GENOMIC DNA]</scope>
    <source>
        <strain evidence="3">PG1-Ca6</strain>
    </source>
</reference>
<name>A0A0C5JBX1_9PROT</name>
<dbReference type="HOGENOM" id="CLU_072075_2_0_4"/>
<keyword evidence="1" id="KW-0472">Membrane</keyword>
<protein>
    <recommendedName>
        <fullName evidence="4">Transmembrane protein</fullName>
    </recommendedName>
</protein>
<keyword evidence="1" id="KW-1133">Transmembrane helix</keyword>
<dbReference type="Proteomes" id="UP000061603">
    <property type="component" value="Chromosome"/>
</dbReference>
<gene>
    <name evidence="2" type="ORF">PG1C_14060</name>
</gene>
<keyword evidence="1" id="KW-0812">Transmembrane</keyword>
<feature type="transmembrane region" description="Helical" evidence="1">
    <location>
        <begin position="34"/>
        <end position="58"/>
    </location>
</feature>
<dbReference type="EMBL" id="CP010554">
    <property type="protein sequence ID" value="AJP49254.1"/>
    <property type="molecule type" value="Genomic_DNA"/>
</dbReference>
<dbReference type="InterPro" id="IPR047798">
    <property type="entry name" value="BPSS1780-like"/>
</dbReference>
<organism evidence="2 3">
    <name type="scientific">Rugosibacter aromaticivorans</name>
    <dbReference type="NCBI Taxonomy" id="1565605"/>
    <lineage>
        <taxon>Bacteria</taxon>
        <taxon>Pseudomonadati</taxon>
        <taxon>Pseudomonadota</taxon>
        <taxon>Betaproteobacteria</taxon>
        <taxon>Nitrosomonadales</taxon>
        <taxon>Sterolibacteriaceae</taxon>
        <taxon>Rugosibacter</taxon>
    </lineage>
</organism>
<feature type="transmembrane region" description="Helical" evidence="1">
    <location>
        <begin position="133"/>
        <end position="153"/>
    </location>
</feature>
<evidence type="ECO:0000313" key="3">
    <source>
        <dbReference type="Proteomes" id="UP000061603"/>
    </source>
</evidence>
<feature type="transmembrane region" description="Helical" evidence="1">
    <location>
        <begin position="184"/>
        <end position="209"/>
    </location>
</feature>
<dbReference type="NCBIfam" id="NF041043">
    <property type="entry name" value="BPSS1780_fam"/>
    <property type="match status" value="1"/>
</dbReference>
<sequence length="252" mass="27514">MNVRTLPARHGLLWLVAGWRLLRRYPRQMTGITLVYFFVVLVVNLIPFVGPFLLPLVLPTLTALLGNACRALDHDQPLTQDILISGLEAQRINLLRLGGLHLLGSVILLLASQPLMIELNPDQSKAAEQLSDVISHLGLFLLLASPVVMAFWFAPLLTAWNGMTALKALFFSFVASWRNWRAFTVYGLVILGVGVVLPGAVIVIAGLLLPSMAGVLAMLARLALVLLLGPILVSSIYISYRDVFSESVVADE</sequence>
<evidence type="ECO:0000313" key="2">
    <source>
        <dbReference type="EMBL" id="AJP49254.1"/>
    </source>
</evidence>
<dbReference type="AlphaFoldDB" id="A0A0C5JBX1"/>
<dbReference type="KEGG" id="rbu:PG1C_14060"/>
<evidence type="ECO:0008006" key="4">
    <source>
        <dbReference type="Google" id="ProtNLM"/>
    </source>
</evidence>
<evidence type="ECO:0000256" key="1">
    <source>
        <dbReference type="SAM" id="Phobius"/>
    </source>
</evidence>
<keyword evidence="3" id="KW-1185">Reference proteome</keyword>
<dbReference type="STRING" id="1565605.PG1C_14060"/>